<dbReference type="RefSeq" id="WP_203367081.1">
    <property type="nucleotide sequence ID" value="NZ_WSFT01000042.1"/>
</dbReference>
<evidence type="ECO:0000256" key="8">
    <source>
        <dbReference type="ARBA" id="ARBA00022801"/>
    </source>
</evidence>
<evidence type="ECO:0000256" key="14">
    <source>
        <dbReference type="PIRSR" id="PIRSR618044-2"/>
    </source>
</evidence>
<gene>
    <name evidence="17" type="ORF">GOQ27_11830</name>
</gene>
<evidence type="ECO:0000256" key="7">
    <source>
        <dbReference type="ARBA" id="ARBA00022729"/>
    </source>
</evidence>
<dbReference type="PRINTS" id="PR00725">
    <property type="entry name" value="DADACBPTASE1"/>
</dbReference>
<dbReference type="InterPro" id="IPR012907">
    <property type="entry name" value="Peptidase_S11_C"/>
</dbReference>
<comment type="function">
    <text evidence="1">Removes C-terminal D-alanyl residues from sugar-peptide cell wall precursors.</text>
</comment>
<evidence type="ECO:0000256" key="9">
    <source>
        <dbReference type="ARBA" id="ARBA00022960"/>
    </source>
</evidence>
<evidence type="ECO:0000256" key="2">
    <source>
        <dbReference type="ARBA" id="ARBA00004752"/>
    </source>
</evidence>
<dbReference type="InterPro" id="IPR015956">
    <property type="entry name" value="Peniciliin-bd_prot_C_sf"/>
</dbReference>
<keyword evidence="9" id="KW-0133">Cell shape</keyword>
<dbReference type="SUPFAM" id="SSF56601">
    <property type="entry name" value="beta-lactamase/transpeptidase-like"/>
    <property type="match status" value="1"/>
</dbReference>
<comment type="caution">
    <text evidence="17">The sequence shown here is derived from an EMBL/GenBank/DDBJ whole genome shotgun (WGS) entry which is preliminary data.</text>
</comment>
<dbReference type="PANTHER" id="PTHR21581">
    <property type="entry name" value="D-ALANYL-D-ALANINE CARBOXYPEPTIDASE"/>
    <property type="match status" value="1"/>
</dbReference>
<dbReference type="Gene3D" id="2.60.410.10">
    <property type="entry name" value="D-Ala-D-Ala carboxypeptidase, C-terminal domain"/>
    <property type="match status" value="1"/>
</dbReference>
<proteinExistence type="inferred from homology"/>
<feature type="active site" description="Proton acceptor" evidence="13">
    <location>
        <position position="58"/>
    </location>
</feature>
<keyword evidence="6" id="KW-0645">Protease</keyword>
<sequence>MKKTVILTLILIICFSSLVWGEDFDEDVFGVLLSDYETGEILYSKNTDEKLNIASITKLMTYLISMDAIREGKVYYEDIVTIGDNPPKEWGSTFYLKKGEMFKFHTLLEAIMIASANDACVAIAEHVAGTEKEFVKMMNDKARELGLVNTKYVNTNGLPEDDGTENIMTIREINELSSYILKTYPEVLKITDKRSIEVSTRNYKVNTNPLLRDMPLVDGLKTGHTDGAGYCLVSTINIPKDEENDKNMRLVGIIMGTASEKERKEKSEALLNYGIDNFKSEKVITREEGIYVKLNEAKAPNIKLVPNKDKYIVINKKNKVNTKIILNGNRDFPVKKGEKMGVLEVYKNGVKKDTIDLFADEEIKRANIFVRLYRWLMS</sequence>
<dbReference type="GO" id="GO:0008360">
    <property type="term" value="P:regulation of cell shape"/>
    <property type="evidence" value="ECO:0007669"/>
    <property type="project" value="UniProtKB-KW"/>
</dbReference>
<dbReference type="Pfam" id="PF00768">
    <property type="entry name" value="Peptidase_S11"/>
    <property type="match status" value="1"/>
</dbReference>
<dbReference type="EC" id="3.4.16.4" evidence="4"/>
<dbReference type="InterPro" id="IPR037167">
    <property type="entry name" value="Peptidase_S11_C_sf"/>
</dbReference>
<dbReference type="InterPro" id="IPR012338">
    <property type="entry name" value="Beta-lactam/transpept-like"/>
</dbReference>
<evidence type="ECO:0000256" key="4">
    <source>
        <dbReference type="ARBA" id="ARBA00012448"/>
    </source>
</evidence>
<dbReference type="GO" id="GO:0071555">
    <property type="term" value="P:cell wall organization"/>
    <property type="evidence" value="ECO:0007669"/>
    <property type="project" value="UniProtKB-KW"/>
</dbReference>
<dbReference type="InterPro" id="IPR018044">
    <property type="entry name" value="Peptidase_S11"/>
</dbReference>
<keyword evidence="11" id="KW-0961">Cell wall biogenesis/degradation</keyword>
<evidence type="ECO:0000256" key="10">
    <source>
        <dbReference type="ARBA" id="ARBA00022984"/>
    </source>
</evidence>
<reference evidence="17" key="1">
    <citation type="submission" date="2019-12" db="EMBL/GenBank/DDBJ databases">
        <title>Clostridiaceae gen. nov. sp. nov., isolated from sediment in Xinjiang, China.</title>
        <authorList>
            <person name="Zhang R."/>
        </authorList>
    </citation>
    <scope>NUCLEOTIDE SEQUENCE</scope>
    <source>
        <strain evidence="17">D2Q-11</strain>
    </source>
</reference>
<keyword evidence="5 17" id="KW-0121">Carboxypeptidase</keyword>
<dbReference type="GO" id="GO:0006508">
    <property type="term" value="P:proteolysis"/>
    <property type="evidence" value="ECO:0007669"/>
    <property type="project" value="UniProtKB-KW"/>
</dbReference>
<evidence type="ECO:0000256" key="5">
    <source>
        <dbReference type="ARBA" id="ARBA00022645"/>
    </source>
</evidence>
<keyword evidence="7" id="KW-0732">Signal</keyword>
<comment type="similarity">
    <text evidence="3 15">Belongs to the peptidase S11 family.</text>
</comment>
<feature type="active site" description="Acyl-ester intermediate" evidence="13">
    <location>
        <position position="55"/>
    </location>
</feature>
<dbReference type="AlphaFoldDB" id="A0A942UY69"/>
<evidence type="ECO:0000313" key="18">
    <source>
        <dbReference type="Proteomes" id="UP000724672"/>
    </source>
</evidence>
<feature type="domain" description="Peptidase S11 D-Ala-D-Ala carboxypeptidase A C-terminal" evidence="16">
    <location>
        <begin position="278"/>
        <end position="365"/>
    </location>
</feature>
<name>A0A942UY69_9FIRM</name>
<evidence type="ECO:0000256" key="15">
    <source>
        <dbReference type="RuleBase" id="RU004016"/>
    </source>
</evidence>
<evidence type="ECO:0000256" key="3">
    <source>
        <dbReference type="ARBA" id="ARBA00007164"/>
    </source>
</evidence>
<evidence type="ECO:0000256" key="13">
    <source>
        <dbReference type="PIRSR" id="PIRSR618044-1"/>
    </source>
</evidence>
<organism evidence="17 18">
    <name type="scientific">Anaeromonas frigoriresistens</name>
    <dbReference type="NCBI Taxonomy" id="2683708"/>
    <lineage>
        <taxon>Bacteria</taxon>
        <taxon>Bacillati</taxon>
        <taxon>Bacillota</taxon>
        <taxon>Tissierellia</taxon>
        <taxon>Tissierellales</taxon>
        <taxon>Thermohalobacteraceae</taxon>
        <taxon>Anaeromonas</taxon>
    </lineage>
</organism>
<dbReference type="GO" id="GO:0009252">
    <property type="term" value="P:peptidoglycan biosynthetic process"/>
    <property type="evidence" value="ECO:0007669"/>
    <property type="project" value="UniProtKB-KW"/>
</dbReference>
<evidence type="ECO:0000256" key="1">
    <source>
        <dbReference type="ARBA" id="ARBA00003217"/>
    </source>
</evidence>
<accession>A0A942UY69</accession>
<evidence type="ECO:0000259" key="16">
    <source>
        <dbReference type="SMART" id="SM00936"/>
    </source>
</evidence>
<keyword evidence="10" id="KW-0573">Peptidoglycan synthesis</keyword>
<evidence type="ECO:0000313" key="17">
    <source>
        <dbReference type="EMBL" id="MBS4539156.1"/>
    </source>
</evidence>
<protein>
    <recommendedName>
        <fullName evidence="4">serine-type D-Ala-D-Ala carboxypeptidase</fullName>
        <ecNumber evidence="4">3.4.16.4</ecNumber>
    </recommendedName>
</protein>
<evidence type="ECO:0000256" key="6">
    <source>
        <dbReference type="ARBA" id="ARBA00022670"/>
    </source>
</evidence>
<dbReference type="SMART" id="SM00936">
    <property type="entry name" value="PBP5_C"/>
    <property type="match status" value="1"/>
</dbReference>
<evidence type="ECO:0000256" key="12">
    <source>
        <dbReference type="ARBA" id="ARBA00034000"/>
    </source>
</evidence>
<dbReference type="Pfam" id="PF07943">
    <property type="entry name" value="PBP5_C"/>
    <property type="match status" value="1"/>
</dbReference>
<evidence type="ECO:0000256" key="11">
    <source>
        <dbReference type="ARBA" id="ARBA00023316"/>
    </source>
</evidence>
<dbReference type="SUPFAM" id="SSF69189">
    <property type="entry name" value="Penicillin-binding protein associated domain"/>
    <property type="match status" value="1"/>
</dbReference>
<feature type="active site" evidence="13">
    <location>
        <position position="115"/>
    </location>
</feature>
<dbReference type="GO" id="GO:0009002">
    <property type="term" value="F:serine-type D-Ala-D-Ala carboxypeptidase activity"/>
    <property type="evidence" value="ECO:0007669"/>
    <property type="project" value="UniProtKB-EC"/>
</dbReference>
<dbReference type="Proteomes" id="UP000724672">
    <property type="component" value="Unassembled WGS sequence"/>
</dbReference>
<dbReference type="PANTHER" id="PTHR21581:SF11">
    <property type="entry name" value="D-ALANYL-D-ALANINE CARBOXYPEPTIDASE DACA"/>
    <property type="match status" value="1"/>
</dbReference>
<comment type="pathway">
    <text evidence="2">Cell wall biogenesis; peptidoglycan biosynthesis.</text>
</comment>
<dbReference type="InterPro" id="IPR001967">
    <property type="entry name" value="Peptidase_S11_N"/>
</dbReference>
<feature type="binding site" evidence="14">
    <location>
        <position position="221"/>
    </location>
    <ligand>
        <name>substrate</name>
    </ligand>
</feature>
<dbReference type="Gene3D" id="3.40.710.10">
    <property type="entry name" value="DD-peptidase/beta-lactamase superfamily"/>
    <property type="match status" value="1"/>
</dbReference>
<dbReference type="EMBL" id="WSFT01000042">
    <property type="protein sequence ID" value="MBS4539156.1"/>
    <property type="molecule type" value="Genomic_DNA"/>
</dbReference>
<comment type="catalytic activity">
    <reaction evidence="12">
        <text>Preferential cleavage: (Ac)2-L-Lys-D-Ala-|-D-Ala. Also transpeptidation of peptidyl-alanyl moieties that are N-acyl substituents of D-alanine.</text>
        <dbReference type="EC" id="3.4.16.4"/>
    </reaction>
</comment>
<keyword evidence="18" id="KW-1185">Reference proteome</keyword>
<keyword evidence="8" id="KW-0378">Hydrolase</keyword>